<name>G3VGM4_SARHA</name>
<organism evidence="7 8">
    <name type="scientific">Sarcophilus harrisii</name>
    <name type="common">Tasmanian devil</name>
    <name type="synonym">Sarcophilus laniarius</name>
    <dbReference type="NCBI Taxonomy" id="9305"/>
    <lineage>
        <taxon>Eukaryota</taxon>
        <taxon>Metazoa</taxon>
        <taxon>Chordata</taxon>
        <taxon>Craniata</taxon>
        <taxon>Vertebrata</taxon>
        <taxon>Euteleostomi</taxon>
        <taxon>Mammalia</taxon>
        <taxon>Metatheria</taxon>
        <taxon>Dasyuromorphia</taxon>
        <taxon>Dasyuridae</taxon>
        <taxon>Sarcophilus</taxon>
    </lineage>
</organism>
<reference evidence="7 8" key="1">
    <citation type="journal article" date="2011" name="Proc. Natl. Acad. Sci. U.S.A.">
        <title>Genetic diversity and population structure of the endangered marsupial Sarcophilus harrisii (Tasmanian devil).</title>
        <authorList>
            <person name="Miller W."/>
            <person name="Hayes V.M."/>
            <person name="Ratan A."/>
            <person name="Petersen D.C."/>
            <person name="Wittekindt N.E."/>
            <person name="Miller J."/>
            <person name="Walenz B."/>
            <person name="Knight J."/>
            <person name="Qi J."/>
            <person name="Zhao F."/>
            <person name="Wang Q."/>
            <person name="Bedoya-Reina O.C."/>
            <person name="Katiyar N."/>
            <person name="Tomsho L.P."/>
            <person name="Kasson L.M."/>
            <person name="Hardie R.A."/>
            <person name="Woodbridge P."/>
            <person name="Tindall E.A."/>
            <person name="Bertelsen M.F."/>
            <person name="Dixon D."/>
            <person name="Pyecroft S."/>
            <person name="Helgen K.M."/>
            <person name="Lesk A.M."/>
            <person name="Pringle T.H."/>
            <person name="Patterson N."/>
            <person name="Zhang Y."/>
            <person name="Kreiss A."/>
            <person name="Woods G.M."/>
            <person name="Jones M.E."/>
            <person name="Schuster S.C."/>
        </authorList>
    </citation>
    <scope>NUCLEOTIDE SEQUENCE [LARGE SCALE GENOMIC DNA]</scope>
</reference>
<dbReference type="HOGENOM" id="CLU_144891_0_0_1"/>
<evidence type="ECO:0000256" key="6">
    <source>
        <dbReference type="RuleBase" id="RU364124"/>
    </source>
</evidence>
<sequence>VFLSILLALAIFVTLCDTTCYMIPLDITSESNQKDNDNIIHEFDMKWKSHCEICSCHQEIGIHCCNKGLLRTLLILALSSTNRTCVPLSYDKIRCKEIFDIISCHYKAVKKANPKYILYSL</sequence>
<dbReference type="Gene3D" id="2.10.70.10">
    <property type="entry name" value="Complement Module, domain 1"/>
    <property type="match status" value="1"/>
</dbReference>
<evidence type="ECO:0000256" key="4">
    <source>
        <dbReference type="ARBA" id="ARBA00022729"/>
    </source>
</evidence>
<keyword evidence="3 6" id="KW-0964">Secreted</keyword>
<dbReference type="Gene3D" id="2.20.25.590">
    <property type="match status" value="1"/>
</dbReference>
<comment type="subcellular location">
    <subcellularLocation>
        <location evidence="1 6">Secreted</location>
    </subcellularLocation>
</comment>
<dbReference type="PANTHER" id="PTHR10500:SF8">
    <property type="entry name" value="BETA-MICROSEMINOPROTEIN"/>
    <property type="match status" value="1"/>
</dbReference>
<proteinExistence type="inferred from homology"/>
<feature type="signal peptide" evidence="6">
    <location>
        <begin position="1"/>
        <end position="18"/>
    </location>
</feature>
<feature type="chain" id="PRO_5029939028" description="Beta-microseminoprotein" evidence="6">
    <location>
        <begin position="19"/>
        <end position="121"/>
    </location>
</feature>
<evidence type="ECO:0000256" key="5">
    <source>
        <dbReference type="ARBA" id="ARBA00023157"/>
    </source>
</evidence>
<comment type="similarity">
    <text evidence="2 6">Belongs to the beta-microseminoprotein family.</text>
</comment>
<reference evidence="7" key="3">
    <citation type="submission" date="2025-09" db="UniProtKB">
        <authorList>
            <consortium name="Ensembl"/>
        </authorList>
    </citation>
    <scope>IDENTIFICATION</scope>
</reference>
<keyword evidence="4 6" id="KW-0732">Signal</keyword>
<dbReference type="GO" id="GO:0005576">
    <property type="term" value="C:extracellular region"/>
    <property type="evidence" value="ECO:0007669"/>
    <property type="project" value="UniProtKB-SubCell"/>
</dbReference>
<dbReference type="AlphaFoldDB" id="G3VGM4"/>
<keyword evidence="5" id="KW-1015">Disulfide bond</keyword>
<accession>G3VGM4</accession>
<evidence type="ECO:0000313" key="8">
    <source>
        <dbReference type="Proteomes" id="UP000007648"/>
    </source>
</evidence>
<dbReference type="STRING" id="9305.ENSSHAP00000002328"/>
<dbReference type="Ensembl" id="ENSSHAT00000002352.2">
    <property type="protein sequence ID" value="ENSSHAP00000002328.2"/>
    <property type="gene ID" value="ENSSHAG00000002064.2"/>
</dbReference>
<evidence type="ECO:0000256" key="3">
    <source>
        <dbReference type="ARBA" id="ARBA00022525"/>
    </source>
</evidence>
<reference evidence="7" key="2">
    <citation type="submission" date="2025-08" db="UniProtKB">
        <authorList>
            <consortium name="Ensembl"/>
        </authorList>
    </citation>
    <scope>IDENTIFICATION</scope>
</reference>
<dbReference type="InParanoid" id="G3VGM4"/>
<evidence type="ECO:0000256" key="2">
    <source>
        <dbReference type="ARBA" id="ARBA00010352"/>
    </source>
</evidence>
<protein>
    <recommendedName>
        <fullName evidence="6">Beta-microseminoprotein</fullName>
    </recommendedName>
</protein>
<keyword evidence="8" id="KW-1185">Reference proteome</keyword>
<dbReference type="PANTHER" id="PTHR10500">
    <property type="entry name" value="BETA-MICROSEMINOPROTEIN"/>
    <property type="match status" value="1"/>
</dbReference>
<dbReference type="Pfam" id="PF05825">
    <property type="entry name" value="PSP94"/>
    <property type="match status" value="1"/>
</dbReference>
<evidence type="ECO:0000256" key="1">
    <source>
        <dbReference type="ARBA" id="ARBA00004613"/>
    </source>
</evidence>
<dbReference type="InterPro" id="IPR008735">
    <property type="entry name" value="PSP94"/>
</dbReference>
<evidence type="ECO:0000313" key="7">
    <source>
        <dbReference type="Ensembl" id="ENSSHAP00000002328.2"/>
    </source>
</evidence>
<dbReference type="Proteomes" id="UP000007648">
    <property type="component" value="Unassembled WGS sequence"/>
</dbReference>